<dbReference type="CDD" id="cd00381">
    <property type="entry name" value="IMPDH"/>
    <property type="match status" value="1"/>
</dbReference>
<dbReference type="NCBIfam" id="TIGR01305">
    <property type="entry name" value="GMP_reduct_1"/>
    <property type="match status" value="1"/>
</dbReference>
<dbReference type="GO" id="GO:0006144">
    <property type="term" value="P:purine nucleobase metabolic process"/>
    <property type="evidence" value="ECO:0007669"/>
    <property type="project" value="UniProtKB-KW"/>
</dbReference>
<feature type="binding site" description="in other chain" evidence="8">
    <location>
        <begin position="289"/>
        <end position="290"/>
    </location>
    <ligand>
        <name>NADP(+)</name>
        <dbReference type="ChEBI" id="CHEBI:58349"/>
        <note>ligand shared between two neighboring subunits</note>
    </ligand>
</feature>
<dbReference type="Gene3D" id="3.20.20.70">
    <property type="entry name" value="Aldolase class I"/>
    <property type="match status" value="1"/>
</dbReference>
<comment type="similarity">
    <text evidence="8">Belongs to the IMPDH/GMPR family. GuaC type 1 subfamily.</text>
</comment>
<dbReference type="EC" id="1.7.1.7" evidence="8"/>
<evidence type="ECO:0000256" key="11">
    <source>
        <dbReference type="RuleBase" id="RU003929"/>
    </source>
</evidence>
<keyword evidence="3 8" id="KW-0521">NADP</keyword>
<feature type="active site" description="Thioimidate intermediate" evidence="8 9">
    <location>
        <position position="190"/>
    </location>
</feature>
<feature type="binding site" evidence="8 10">
    <location>
        <position position="185"/>
    </location>
    <ligand>
        <name>K(+)</name>
        <dbReference type="ChEBI" id="CHEBI:29103"/>
    </ligand>
</feature>
<keyword evidence="5 8" id="KW-0560">Oxidoreductase</keyword>
<sequence>MVRIEDGPKLDFKDVLIRPKRSTLRSRSQVTLDTEITFRNSKQKWTGVPIMVANMDTTGTFEMAKALAPHKLITCMHKHYSVADVVGFRDEVAGAEHNVMNNIAISLGTSDADFAKTNEIVKECPEVKMLCIDIANGYSEHFVDHVRRCRERHADMGIIAGNVVTGEMVEELLLTGADAIKVGIGPGSVCTTRYQTGVGYPQLSAVIECADAAHGLNGHIVADGGCACPGDFAKAFGGGADFVMAGGMFAGHDESGGELIFHDGAWKKAFYGMSSATAMQKHAGGVANYRSSEGKSVKVPYRGPVSATVLDILGGIRSACTYTGASKLKEMSKRTTFLRVTQQLNPVFGKPPGRGNAEPPAEVQAAYREAYGNENSAKRQRTD</sequence>
<feature type="binding site" evidence="8">
    <location>
        <begin position="318"/>
        <end position="321"/>
    </location>
    <ligand>
        <name>NADP(+)</name>
        <dbReference type="ChEBI" id="CHEBI:58349"/>
        <note>ligand shared between two neighboring subunits</note>
    </ligand>
</feature>
<dbReference type="SUPFAM" id="SSF51412">
    <property type="entry name" value="Inosine monophosphate dehydrogenase (IMPDH)"/>
    <property type="match status" value="1"/>
</dbReference>
<dbReference type="InterPro" id="IPR005993">
    <property type="entry name" value="GMPR"/>
</dbReference>
<evidence type="ECO:0000256" key="9">
    <source>
        <dbReference type="PIRSR" id="PIRSR000235-1"/>
    </source>
</evidence>
<dbReference type="PANTHER" id="PTHR43170">
    <property type="entry name" value="GMP REDUCTASE"/>
    <property type="match status" value="1"/>
</dbReference>
<keyword evidence="1 8" id="KW-0659">Purine metabolism</keyword>
<dbReference type="Pfam" id="PF00478">
    <property type="entry name" value="IMPDH"/>
    <property type="match status" value="1"/>
</dbReference>
<comment type="subunit">
    <text evidence="8">Homotetramer.</text>
</comment>
<feature type="binding site" evidence="8">
    <location>
        <begin position="246"/>
        <end position="247"/>
    </location>
    <ligand>
        <name>GMP</name>
        <dbReference type="ChEBI" id="CHEBI:58115"/>
    </ligand>
</feature>
<dbReference type="SMART" id="SM01240">
    <property type="entry name" value="IMPDH"/>
    <property type="match status" value="1"/>
</dbReference>
<name>A0A7S1XYC2_9STRA</name>
<feature type="domain" description="IMP dehydrogenase/GMP reductase" evidence="12">
    <location>
        <begin position="10"/>
        <end position="342"/>
    </location>
</feature>
<dbReference type="InterPro" id="IPR013785">
    <property type="entry name" value="Aldolase_TIM"/>
</dbReference>
<organism evidence="13">
    <name type="scientific">Phaeomonas parva</name>
    <dbReference type="NCBI Taxonomy" id="124430"/>
    <lineage>
        <taxon>Eukaryota</taxon>
        <taxon>Sar</taxon>
        <taxon>Stramenopiles</taxon>
        <taxon>Ochrophyta</taxon>
        <taxon>Pinguiophyceae</taxon>
        <taxon>Pinguiochrysidales</taxon>
        <taxon>Pinguiochrysidaceae</taxon>
        <taxon>Phaeomonas</taxon>
    </lineage>
</organism>
<dbReference type="PROSITE" id="PS00487">
    <property type="entry name" value="IMP_DH_GMP_RED"/>
    <property type="match status" value="1"/>
</dbReference>
<reference evidence="13" key="1">
    <citation type="submission" date="2021-01" db="EMBL/GenBank/DDBJ databases">
        <authorList>
            <person name="Corre E."/>
            <person name="Pelletier E."/>
            <person name="Niang G."/>
            <person name="Scheremetjew M."/>
            <person name="Finn R."/>
            <person name="Kale V."/>
            <person name="Holt S."/>
            <person name="Cochrane G."/>
            <person name="Meng A."/>
            <person name="Brown T."/>
            <person name="Cohen L."/>
        </authorList>
    </citation>
    <scope>NUCLEOTIDE SEQUENCE</scope>
    <source>
        <strain evidence="13">CCMP2877</strain>
    </source>
</reference>
<dbReference type="GO" id="GO:0006163">
    <property type="term" value="P:purine nucleotide metabolic process"/>
    <property type="evidence" value="ECO:0007669"/>
    <property type="project" value="UniProtKB-UniRule"/>
</dbReference>
<feature type="binding site" evidence="8">
    <location>
        <begin position="223"/>
        <end position="225"/>
    </location>
    <ligand>
        <name>GMP</name>
        <dbReference type="ChEBI" id="CHEBI:58115"/>
    </ligand>
</feature>
<evidence type="ECO:0000256" key="8">
    <source>
        <dbReference type="HAMAP-Rule" id="MF_03195"/>
    </source>
</evidence>
<evidence type="ECO:0000256" key="6">
    <source>
        <dbReference type="ARBA" id="ARBA00037691"/>
    </source>
</evidence>
<feature type="binding site" evidence="8">
    <location>
        <position position="193"/>
    </location>
    <ligand>
        <name>K(+)</name>
        <dbReference type="ChEBI" id="CHEBI:29103"/>
    </ligand>
</feature>
<dbReference type="NCBIfam" id="NF003470">
    <property type="entry name" value="PRK05096.1"/>
    <property type="match status" value="1"/>
</dbReference>
<evidence type="ECO:0000256" key="10">
    <source>
        <dbReference type="PIRSR" id="PIRSR000235-3"/>
    </source>
</evidence>
<keyword evidence="2 8" id="KW-0479">Metal-binding</keyword>
<evidence type="ECO:0000313" key="13">
    <source>
        <dbReference type="EMBL" id="CAD9265414.1"/>
    </source>
</evidence>
<proteinExistence type="inferred from homology"/>
<feature type="active site" description="Proton donor/acceptor" evidence="8">
    <location>
        <position position="192"/>
    </location>
</feature>
<evidence type="ECO:0000256" key="3">
    <source>
        <dbReference type="ARBA" id="ARBA00022857"/>
    </source>
</evidence>
<feature type="binding site" description="in other chain" evidence="8">
    <location>
        <begin position="184"/>
        <end position="185"/>
    </location>
    <ligand>
        <name>NADP(+)</name>
        <dbReference type="ChEBI" id="CHEBI:58349"/>
        <note>ligand shared between two neighboring subunits</note>
    </ligand>
</feature>
<feature type="binding site" description="in other chain" evidence="8">
    <location>
        <position position="273"/>
    </location>
    <ligand>
        <name>NADP(+)</name>
        <dbReference type="ChEBI" id="CHEBI:58349"/>
        <note>ligand shared between two neighboring subunits</note>
    </ligand>
</feature>
<dbReference type="GO" id="GO:0003920">
    <property type="term" value="F:GMP reductase activity"/>
    <property type="evidence" value="ECO:0007669"/>
    <property type="project" value="UniProtKB-UniRule"/>
</dbReference>
<comment type="catalytic activity">
    <reaction evidence="7 8 11">
        <text>IMP + NH4(+) + NADP(+) = GMP + NADPH + 2 H(+)</text>
        <dbReference type="Rhea" id="RHEA:17185"/>
        <dbReference type="ChEBI" id="CHEBI:15378"/>
        <dbReference type="ChEBI" id="CHEBI:28938"/>
        <dbReference type="ChEBI" id="CHEBI:57783"/>
        <dbReference type="ChEBI" id="CHEBI:58053"/>
        <dbReference type="ChEBI" id="CHEBI:58115"/>
        <dbReference type="ChEBI" id="CHEBI:58349"/>
        <dbReference type="EC" id="1.7.1.7"/>
    </reaction>
</comment>
<dbReference type="GO" id="GO:1902560">
    <property type="term" value="C:GMP reductase complex"/>
    <property type="evidence" value="ECO:0007669"/>
    <property type="project" value="InterPro"/>
</dbReference>
<feature type="binding site" description="in other chain" evidence="8">
    <location>
        <position position="78"/>
    </location>
    <ligand>
        <name>NADP(+)</name>
        <dbReference type="ChEBI" id="CHEBI:58349"/>
        <note>ligand shared between two neighboring subunits</note>
    </ligand>
</feature>
<dbReference type="HAMAP" id="MF_00596">
    <property type="entry name" value="GMP_reduct_type1"/>
    <property type="match status" value="1"/>
</dbReference>
<comment type="caution">
    <text evidence="8">Lacks conserved residue(s) required for the propagation of feature annotation.</text>
</comment>
<dbReference type="EMBL" id="HBGJ01037718">
    <property type="protein sequence ID" value="CAD9265414.1"/>
    <property type="molecule type" value="Transcribed_RNA"/>
</dbReference>
<feature type="binding site" evidence="8">
    <location>
        <begin position="272"/>
        <end position="274"/>
    </location>
    <ligand>
        <name>GMP</name>
        <dbReference type="ChEBI" id="CHEBI:58115"/>
    </ligand>
</feature>
<feature type="binding site" evidence="8">
    <location>
        <position position="190"/>
    </location>
    <ligand>
        <name>K(+)</name>
        <dbReference type="ChEBI" id="CHEBI:29103"/>
    </ligand>
</feature>
<evidence type="ECO:0000259" key="12">
    <source>
        <dbReference type="Pfam" id="PF00478"/>
    </source>
</evidence>
<protein>
    <recommendedName>
        <fullName evidence="8">GMP reductase</fullName>
        <shortName evidence="8">GMPR</shortName>
        <ecNumber evidence="8">1.7.1.7</ecNumber>
    </recommendedName>
    <alternativeName>
        <fullName evidence="8">Guanosine 5'-monophosphate oxidoreductase</fullName>
        <shortName evidence="8">Guanosine monophosphate reductase</shortName>
    </alternativeName>
</protein>
<comment type="function">
    <text evidence="6 8 11">Catalyzes the irreversible NADPH-dependent deamination of GMP to IMP. It functions in the conversion of nucleobase, nucleoside and nucleotide derivatives of G to A nucleotides, and in maintaining the intracellular balance of A and G nucleotides.</text>
</comment>
<dbReference type="PANTHER" id="PTHR43170:SF5">
    <property type="entry name" value="GMP REDUCTASE"/>
    <property type="match status" value="1"/>
</dbReference>
<dbReference type="FunFam" id="3.20.20.70:FF:000012">
    <property type="entry name" value="GMP reductase"/>
    <property type="match status" value="1"/>
</dbReference>
<dbReference type="InterPro" id="IPR050139">
    <property type="entry name" value="GMP_reductase"/>
</dbReference>
<evidence type="ECO:0000256" key="7">
    <source>
        <dbReference type="ARBA" id="ARBA00048616"/>
    </source>
</evidence>
<gene>
    <name evidence="13" type="ORF">PPAR1163_LOCUS23830</name>
</gene>
<accession>A0A7S1XYC2</accession>
<evidence type="ECO:0000256" key="5">
    <source>
        <dbReference type="ARBA" id="ARBA00023002"/>
    </source>
</evidence>
<feature type="binding site" evidence="8">
    <location>
        <begin position="26"/>
        <end position="27"/>
    </location>
    <ligand>
        <name>NADP(+)</name>
        <dbReference type="ChEBI" id="CHEBI:58349"/>
        <note>ligand shared between two neighboring subunits</note>
    </ligand>
</feature>
<dbReference type="PIRSF" id="PIRSF000235">
    <property type="entry name" value="GMP_reductase"/>
    <property type="match status" value="1"/>
</dbReference>
<evidence type="ECO:0000256" key="2">
    <source>
        <dbReference type="ARBA" id="ARBA00022723"/>
    </source>
</evidence>
<keyword evidence="4 8" id="KW-0630">Potassium</keyword>
<dbReference type="AlphaFoldDB" id="A0A7S1XYC2"/>
<evidence type="ECO:0000256" key="4">
    <source>
        <dbReference type="ARBA" id="ARBA00022958"/>
    </source>
</evidence>
<dbReference type="GO" id="GO:0046872">
    <property type="term" value="F:metal ion binding"/>
    <property type="evidence" value="ECO:0007669"/>
    <property type="project" value="UniProtKB-KW"/>
</dbReference>
<evidence type="ECO:0000256" key="1">
    <source>
        <dbReference type="ARBA" id="ARBA00022631"/>
    </source>
</evidence>
<dbReference type="InterPro" id="IPR015875">
    <property type="entry name" value="IMP_DH/GMP_Rdtase_CS"/>
</dbReference>
<feature type="binding site" description="in other chain" evidence="8">
    <location>
        <begin position="133"/>
        <end position="135"/>
    </location>
    <ligand>
        <name>NADP(+)</name>
        <dbReference type="ChEBI" id="CHEBI:58349"/>
        <note>ligand shared between two neighboring subunits</note>
    </ligand>
</feature>
<feature type="binding site" evidence="8 10">
    <location>
        <position position="187"/>
    </location>
    <ligand>
        <name>K(+)</name>
        <dbReference type="ChEBI" id="CHEBI:29103"/>
    </ligand>
</feature>
<dbReference type="InterPro" id="IPR001093">
    <property type="entry name" value="IMP_DH_GMPRt"/>
</dbReference>